<sequence>MEIEDQLETQLSMHGIVGLTTRKSLKVWGSLKGCSMIVLINCRATHNFITTELVSRLKLQGERTQSSGLAELGEIKANVNDLALKLKMNDQPKITTNLGSLICRCLCPQRKFVLPLAHTCNHTAYVLSILKLLPNQSHELFKRTITNKHQISPFKPHAIKVSLPAAIASNSPLSSIGTLRIFPLWFNPSLKQVKIRIVLQLAGLEYLIIQTTPTFSTSNGINQTHNKNSVKRKRSLPPELFDGIEGVDLAKRGSPSSALFGFGLVVAPKRPFPLKFVLQPCLRCRCRRRRNHIIACCCHLSLNVSLPTTLCRIMRLCFEGLVFGPNSVAQ</sequence>
<dbReference type="AlphaFoldDB" id="A0A371GWV5"/>
<comment type="caution">
    <text evidence="1">The sequence shown here is derived from an EMBL/GenBank/DDBJ whole genome shotgun (WGS) entry which is preliminary data.</text>
</comment>
<protein>
    <submittedName>
        <fullName evidence="1">Uncharacterized protein</fullName>
    </submittedName>
</protein>
<accession>A0A371GWV5</accession>
<keyword evidence="2" id="KW-1185">Reference proteome</keyword>
<proteinExistence type="predicted"/>
<reference evidence="1" key="1">
    <citation type="submission" date="2018-05" db="EMBL/GenBank/DDBJ databases">
        <title>Draft genome of Mucuna pruriens seed.</title>
        <authorList>
            <person name="Nnadi N.E."/>
            <person name="Vos R."/>
            <person name="Hasami M.H."/>
            <person name="Devisetty U.K."/>
            <person name="Aguiy J.C."/>
        </authorList>
    </citation>
    <scope>NUCLEOTIDE SEQUENCE [LARGE SCALE GENOMIC DNA]</scope>
    <source>
        <strain evidence="1">JCA_2017</strain>
    </source>
</reference>
<evidence type="ECO:0000313" key="2">
    <source>
        <dbReference type="Proteomes" id="UP000257109"/>
    </source>
</evidence>
<organism evidence="1 2">
    <name type="scientific">Mucuna pruriens</name>
    <name type="common">Velvet bean</name>
    <name type="synonym">Dolichos pruriens</name>
    <dbReference type="NCBI Taxonomy" id="157652"/>
    <lineage>
        <taxon>Eukaryota</taxon>
        <taxon>Viridiplantae</taxon>
        <taxon>Streptophyta</taxon>
        <taxon>Embryophyta</taxon>
        <taxon>Tracheophyta</taxon>
        <taxon>Spermatophyta</taxon>
        <taxon>Magnoliopsida</taxon>
        <taxon>eudicotyledons</taxon>
        <taxon>Gunneridae</taxon>
        <taxon>Pentapetalae</taxon>
        <taxon>rosids</taxon>
        <taxon>fabids</taxon>
        <taxon>Fabales</taxon>
        <taxon>Fabaceae</taxon>
        <taxon>Papilionoideae</taxon>
        <taxon>50 kb inversion clade</taxon>
        <taxon>NPAAA clade</taxon>
        <taxon>indigoferoid/millettioid clade</taxon>
        <taxon>Phaseoleae</taxon>
        <taxon>Mucuna</taxon>
    </lineage>
</organism>
<feature type="non-terminal residue" evidence="1">
    <location>
        <position position="1"/>
    </location>
</feature>
<evidence type="ECO:0000313" key="1">
    <source>
        <dbReference type="EMBL" id="RDX95038.1"/>
    </source>
</evidence>
<dbReference type="Proteomes" id="UP000257109">
    <property type="component" value="Unassembled WGS sequence"/>
</dbReference>
<name>A0A371GWV5_MUCPR</name>
<dbReference type="EMBL" id="QJKJ01004222">
    <property type="protein sequence ID" value="RDX95038.1"/>
    <property type="molecule type" value="Genomic_DNA"/>
</dbReference>
<gene>
    <name evidence="1" type="ORF">CR513_22488</name>
</gene>